<dbReference type="EMBL" id="JARBHB010000003">
    <property type="protein sequence ID" value="KAJ8890270.1"/>
    <property type="molecule type" value="Genomic_DNA"/>
</dbReference>
<organism evidence="1 2">
    <name type="scientific">Dryococelus australis</name>
    <dbReference type="NCBI Taxonomy" id="614101"/>
    <lineage>
        <taxon>Eukaryota</taxon>
        <taxon>Metazoa</taxon>
        <taxon>Ecdysozoa</taxon>
        <taxon>Arthropoda</taxon>
        <taxon>Hexapoda</taxon>
        <taxon>Insecta</taxon>
        <taxon>Pterygota</taxon>
        <taxon>Neoptera</taxon>
        <taxon>Polyneoptera</taxon>
        <taxon>Phasmatodea</taxon>
        <taxon>Verophasmatodea</taxon>
        <taxon>Anareolatae</taxon>
        <taxon>Phasmatidae</taxon>
        <taxon>Eurycanthinae</taxon>
        <taxon>Dryococelus</taxon>
    </lineage>
</organism>
<protein>
    <submittedName>
        <fullName evidence="1">Uncharacterized protein</fullName>
    </submittedName>
</protein>
<dbReference type="Proteomes" id="UP001159363">
    <property type="component" value="Chromosome 3"/>
</dbReference>
<sequence length="521" mass="58966">MEQRRLTAILIQPTQAPPRRRITRPVFRDRLHPQLPRVFDYILVQYFQENFILSFGRPQGGVCSLCEECKQKIRSPNLNETAKLVATAEFIVHERRASKDCKKLKAIEHKCLKNDIIAGIVIDYMQKLPLPNIPVQELCADEVTAITVPQSERPHFARTAMTTDFLAAKYNLLIGIDNPEERFGTNTKDEVDRSRWLRTTNLSVPTLDCFSAYTSSENGARTAELLDLWFQARQQGDRRKGQNLQYFQLRIVNEEYADYRPLDWSTLRTSSWLDCCSPNTGRALRCAAVACGTSPAYTLSPDLLHDDLRGRVSRPGASDEADFQIARRTANLSASRSHYSFVNVKCHKNALALPGTFPAFEAEKRGTEKGENGTRIEIYAHELTCSILAVLRIPAVSDFKRWPYPFIGAPVDLTSRRYGILDNYTTRNYIILGNTLYGISLCVDPLRDEAIKMQLVMPLVAFRLNTLPPATRRRWRFVGLQLGRLFFPATLANATELCDGVGCSGNMMEHIRAGSALDEPE</sequence>
<gene>
    <name evidence="1" type="ORF">PR048_009778</name>
</gene>
<name>A0ABQ9I0T8_9NEOP</name>
<evidence type="ECO:0000313" key="1">
    <source>
        <dbReference type="EMBL" id="KAJ8890270.1"/>
    </source>
</evidence>
<proteinExistence type="predicted"/>
<evidence type="ECO:0000313" key="2">
    <source>
        <dbReference type="Proteomes" id="UP001159363"/>
    </source>
</evidence>
<comment type="caution">
    <text evidence="1">The sequence shown here is derived from an EMBL/GenBank/DDBJ whole genome shotgun (WGS) entry which is preliminary data.</text>
</comment>
<reference evidence="1 2" key="1">
    <citation type="submission" date="2023-02" db="EMBL/GenBank/DDBJ databases">
        <title>LHISI_Scaffold_Assembly.</title>
        <authorList>
            <person name="Stuart O.P."/>
            <person name="Cleave R."/>
            <person name="Magrath M.J.L."/>
            <person name="Mikheyev A.S."/>
        </authorList>
    </citation>
    <scope>NUCLEOTIDE SEQUENCE [LARGE SCALE GENOMIC DNA]</scope>
    <source>
        <strain evidence="1">Daus_M_001</strain>
        <tissue evidence="1">Leg muscle</tissue>
    </source>
</reference>
<keyword evidence="2" id="KW-1185">Reference proteome</keyword>
<accession>A0ABQ9I0T8</accession>